<sequence>MSMVEPQQVSFRGRIFSAVLRSRRRLLKAGFAAMAVHVGLAPVAQAAAATSERASLTSPLTPSTLKATDMAFVDDLEHRTFNWFWDTANPKNGLVPDRAPLPNGAASIAGVGFGLTAYGIGVERNYITRQQAVDRTLTTLRFLAGLPQNDQKMGAAGYHGFFYHFLDSNTGLRVADWSELSSVDTALLMAGVLFAQSYYDQDTPQEQEIRDTADRLYRRVNWTWMKAHGPWLSMGWMPPNQFLQSDWKGYNEGLIIYLQALASPTHSLPAETWKTWTATYDGQWGDFQGHKLLNFAPLFGHQYSESWVDFRGIQDGWSRQHNVDYFMNGREAAYAQQAYARANPGDWKDYSATIWGLTACDGPGDAQQVYDGRKRHYLAYSARGAGRDYVLDDGTIAPTAAGGSIAFAPEIALPALKEMRARYGERIYNQYGFVDSFNPSFKDRDSYWVDGQQLSIDQGPILLMTENWRSGFVWNVMKKNPYLRAGLEKAGFQGGWLKTTTASAQANKAL</sequence>
<keyword evidence="3" id="KW-1185">Reference proteome</keyword>
<dbReference type="eggNOG" id="COG5368">
    <property type="taxonomic scope" value="Bacteria"/>
</dbReference>
<evidence type="ECO:0000313" key="2">
    <source>
        <dbReference type="EMBL" id="EHH68765.1"/>
    </source>
</evidence>
<dbReference type="PIRSF" id="PIRSF028431">
    <property type="entry name" value="UCP028431"/>
    <property type="match status" value="1"/>
</dbReference>
<dbReference type="PATRIC" id="fig|1088869.3.peg.71"/>
<dbReference type="Gene3D" id="1.50.10.140">
    <property type="match status" value="1"/>
</dbReference>
<dbReference type="InterPro" id="IPR019282">
    <property type="entry name" value="Glycoamylase-like_cons_dom"/>
</dbReference>
<proteinExistence type="predicted"/>
<accession>G6XF07</accession>
<gene>
    <name evidence="2" type="ORF">GMO_00720</name>
</gene>
<reference evidence="2 3" key="1">
    <citation type="submission" date="2011-10" db="EMBL/GenBank/DDBJ databases">
        <title>Genome sequence of Gluconobacter morbifer G707, isolated from Drosophila gut.</title>
        <authorList>
            <person name="Lee W.-J."/>
            <person name="Kim E.-K."/>
        </authorList>
    </citation>
    <scope>NUCLEOTIDE SEQUENCE [LARGE SCALE GENOMIC DNA]</scope>
    <source>
        <strain evidence="2 3">G707</strain>
    </source>
</reference>
<dbReference type="AlphaFoldDB" id="G6XF07"/>
<comment type="caution">
    <text evidence="2">The sequence shown here is derived from an EMBL/GenBank/DDBJ whole genome shotgun (WGS) entry which is preliminary data.</text>
</comment>
<protein>
    <recommendedName>
        <fullName evidence="1">Glycoamylase-like domain-containing protein</fullName>
    </recommendedName>
</protein>
<organism evidence="2 3">
    <name type="scientific">Gluconobacter morbifer G707</name>
    <dbReference type="NCBI Taxonomy" id="1088869"/>
    <lineage>
        <taxon>Bacteria</taxon>
        <taxon>Pseudomonadati</taxon>
        <taxon>Pseudomonadota</taxon>
        <taxon>Alphaproteobacteria</taxon>
        <taxon>Acetobacterales</taxon>
        <taxon>Acetobacteraceae</taxon>
        <taxon>Gluconobacter</taxon>
    </lineage>
</organism>
<dbReference type="PROSITE" id="PS51318">
    <property type="entry name" value="TAT"/>
    <property type="match status" value="1"/>
</dbReference>
<evidence type="ECO:0000259" key="1">
    <source>
        <dbReference type="Pfam" id="PF10091"/>
    </source>
</evidence>
<evidence type="ECO:0000313" key="3">
    <source>
        <dbReference type="Proteomes" id="UP000004949"/>
    </source>
</evidence>
<dbReference type="EMBL" id="AGQV01000001">
    <property type="protein sequence ID" value="EHH68765.1"/>
    <property type="molecule type" value="Genomic_DNA"/>
</dbReference>
<dbReference type="InterPro" id="IPR016883">
    <property type="entry name" value="UCP028431"/>
</dbReference>
<dbReference type="InterPro" id="IPR006311">
    <property type="entry name" value="TAT_signal"/>
</dbReference>
<dbReference type="Proteomes" id="UP000004949">
    <property type="component" value="Unassembled WGS sequence"/>
</dbReference>
<feature type="domain" description="Glycoamylase-like" evidence="1">
    <location>
        <begin position="245"/>
        <end position="481"/>
    </location>
</feature>
<dbReference type="STRING" id="1088869.GMO_00720"/>
<name>G6XF07_9PROT</name>
<dbReference type="Pfam" id="PF10091">
    <property type="entry name" value="Glycoamylase"/>
    <property type="match status" value="1"/>
</dbReference>